<dbReference type="EMBL" id="NFLJ01000001">
    <property type="protein sequence ID" value="OUQ36582.1"/>
    <property type="molecule type" value="Genomic_DNA"/>
</dbReference>
<dbReference type="AlphaFoldDB" id="A0A1Y4T5T3"/>
<reference evidence="1 2" key="1">
    <citation type="journal article" date="2018" name="BMC Genomics">
        <title>Whole genome sequencing and function prediction of 133 gut anaerobes isolated from chicken caecum in pure cultures.</title>
        <authorList>
            <person name="Medvecky M."/>
            <person name="Cejkova D."/>
            <person name="Polansky O."/>
            <person name="Karasova D."/>
            <person name="Kubasova T."/>
            <person name="Cizek A."/>
            <person name="Rychlik I."/>
        </authorList>
    </citation>
    <scope>NUCLEOTIDE SEQUENCE [LARGE SCALE GENOMIC DNA]</scope>
    <source>
        <strain evidence="1 2">An13</strain>
    </source>
</reference>
<organism evidence="1 2">
    <name type="scientific">Massilimicrobiota timonensis</name>
    <dbReference type="NCBI Taxonomy" id="1776392"/>
    <lineage>
        <taxon>Bacteria</taxon>
        <taxon>Bacillati</taxon>
        <taxon>Bacillota</taxon>
        <taxon>Erysipelotrichia</taxon>
        <taxon>Erysipelotrichales</taxon>
        <taxon>Erysipelotrichaceae</taxon>
        <taxon>Massilimicrobiota</taxon>
    </lineage>
</organism>
<accession>A0A1Y4T5T3</accession>
<protein>
    <submittedName>
        <fullName evidence="1">Uncharacterized protein</fullName>
    </submittedName>
</protein>
<dbReference type="Proteomes" id="UP000195305">
    <property type="component" value="Unassembled WGS sequence"/>
</dbReference>
<sequence>MDKIIKDIFETYINLDIYQERIHDNPDYVQANENVGVAEDNILLKLEKKYSKEIAERNSNQLFDAYMELSNVYRYHDFSFGFMTGIILGMQMKNPENNEFIQYCKEKLISNTDIEF</sequence>
<proteinExistence type="predicted"/>
<gene>
    <name evidence="1" type="ORF">B5E75_00130</name>
</gene>
<comment type="caution">
    <text evidence="1">The sequence shown here is derived from an EMBL/GenBank/DDBJ whole genome shotgun (WGS) entry which is preliminary data.</text>
</comment>
<name>A0A1Y4T5T3_9FIRM</name>
<dbReference type="RefSeq" id="WP_087356800.1">
    <property type="nucleotide sequence ID" value="NZ_NFLJ01000001.1"/>
</dbReference>
<evidence type="ECO:0000313" key="1">
    <source>
        <dbReference type="EMBL" id="OUQ36582.1"/>
    </source>
</evidence>
<keyword evidence="2" id="KW-1185">Reference proteome</keyword>
<evidence type="ECO:0000313" key="2">
    <source>
        <dbReference type="Proteomes" id="UP000195305"/>
    </source>
</evidence>